<evidence type="ECO:0000313" key="4">
    <source>
        <dbReference type="Proteomes" id="UP001529369"/>
    </source>
</evidence>
<dbReference type="RefSeq" id="WP_290320683.1">
    <property type="nucleotide sequence ID" value="NZ_JAUFPN010000291.1"/>
</dbReference>
<gene>
    <name evidence="3" type="ORF">QWZ14_29720</name>
</gene>
<accession>A0ABT8AGI6</accession>
<feature type="chain" id="PRO_5045918951" evidence="1">
    <location>
        <begin position="26"/>
        <end position="205"/>
    </location>
</feature>
<proteinExistence type="predicted"/>
<sequence length="205" mass="21673">MRLSPIVPPASLALLAGLLAAPALAQDRPVMIPTRDVSVAYRVATEPPADLRMSWLVAEQKLRVDMPGGIGWSLVDQRTQKMSMVMEQQRLVMELPTGGAGGINLPTQPPDTARFTRAGTATVAGLGCTVWRYEDSATKGKGEACLTADGVMLRSTGTHQGKTGTLEATQVTYGPQDPARFQVPAGYQAMPVPGQPPAPGARPSR</sequence>
<keyword evidence="1" id="KW-0732">Signal</keyword>
<evidence type="ECO:0000256" key="1">
    <source>
        <dbReference type="SAM" id="SignalP"/>
    </source>
</evidence>
<dbReference type="EMBL" id="JAUFPN010000291">
    <property type="protein sequence ID" value="MDN3568576.1"/>
    <property type="molecule type" value="Genomic_DNA"/>
</dbReference>
<keyword evidence="4" id="KW-1185">Reference proteome</keyword>
<protein>
    <submittedName>
        <fullName evidence="3">DUF4412 domain-containing protein</fullName>
    </submittedName>
</protein>
<feature type="domain" description="DUF4412" evidence="2">
    <location>
        <begin position="47"/>
        <end position="149"/>
    </location>
</feature>
<feature type="signal peptide" evidence="1">
    <location>
        <begin position="1"/>
        <end position="25"/>
    </location>
</feature>
<dbReference type="InterPro" id="IPR025524">
    <property type="entry name" value="DUF4412"/>
</dbReference>
<reference evidence="4" key="1">
    <citation type="journal article" date="2019" name="Int. J. Syst. Evol. Microbiol.">
        <title>The Global Catalogue of Microorganisms (GCM) 10K type strain sequencing project: providing services to taxonomists for standard genome sequencing and annotation.</title>
        <authorList>
            <consortium name="The Broad Institute Genomics Platform"/>
            <consortium name="The Broad Institute Genome Sequencing Center for Infectious Disease"/>
            <person name="Wu L."/>
            <person name="Ma J."/>
        </authorList>
    </citation>
    <scope>NUCLEOTIDE SEQUENCE [LARGE SCALE GENOMIC DNA]</scope>
    <source>
        <strain evidence="4">CECT 7131</strain>
    </source>
</reference>
<dbReference type="Proteomes" id="UP001529369">
    <property type="component" value="Unassembled WGS sequence"/>
</dbReference>
<comment type="caution">
    <text evidence="3">The sequence shown here is derived from an EMBL/GenBank/DDBJ whole genome shotgun (WGS) entry which is preliminary data.</text>
</comment>
<organism evidence="3 4">
    <name type="scientific">Paeniroseomonas aquatica</name>
    <dbReference type="NCBI Taxonomy" id="373043"/>
    <lineage>
        <taxon>Bacteria</taxon>
        <taxon>Pseudomonadati</taxon>
        <taxon>Pseudomonadota</taxon>
        <taxon>Alphaproteobacteria</taxon>
        <taxon>Acetobacterales</taxon>
        <taxon>Acetobacteraceae</taxon>
        <taxon>Paeniroseomonas</taxon>
    </lineage>
</organism>
<dbReference type="Pfam" id="PF14371">
    <property type="entry name" value="DUF4412"/>
    <property type="match status" value="1"/>
</dbReference>
<name>A0ABT8AGI6_9PROT</name>
<evidence type="ECO:0000313" key="3">
    <source>
        <dbReference type="EMBL" id="MDN3568576.1"/>
    </source>
</evidence>
<evidence type="ECO:0000259" key="2">
    <source>
        <dbReference type="Pfam" id="PF14371"/>
    </source>
</evidence>